<dbReference type="OrthoDB" id="6375767at2759"/>
<feature type="non-terminal residue" evidence="5">
    <location>
        <position position="443"/>
    </location>
</feature>
<reference evidence="5" key="1">
    <citation type="submission" date="2021-02" db="EMBL/GenBank/DDBJ databases">
        <authorList>
            <person name="Nowell W R."/>
        </authorList>
    </citation>
    <scope>NUCLEOTIDE SEQUENCE</scope>
</reference>
<proteinExistence type="inferred from homology"/>
<dbReference type="Gene3D" id="3.40.20.10">
    <property type="entry name" value="Severin"/>
    <property type="match status" value="3"/>
</dbReference>
<dbReference type="GO" id="GO:0051015">
    <property type="term" value="F:actin filament binding"/>
    <property type="evidence" value="ECO:0007669"/>
    <property type="project" value="InterPro"/>
</dbReference>
<dbReference type="EMBL" id="CAJOBC010000474">
    <property type="protein sequence ID" value="CAF3590717.1"/>
    <property type="molecule type" value="Genomic_DNA"/>
</dbReference>
<dbReference type="InterPro" id="IPR036886">
    <property type="entry name" value="Villin_headpiece_dom_sf"/>
</dbReference>
<evidence type="ECO:0000313" key="6">
    <source>
        <dbReference type="EMBL" id="CAF0865038.1"/>
    </source>
</evidence>
<dbReference type="SUPFAM" id="SSF55753">
    <property type="entry name" value="Actin depolymerizing proteins"/>
    <property type="match status" value="3"/>
</dbReference>
<feature type="region of interest" description="Disordered" evidence="3">
    <location>
        <begin position="1"/>
        <end position="28"/>
    </location>
</feature>
<dbReference type="InterPro" id="IPR007123">
    <property type="entry name" value="Gelsolin-like_dom"/>
</dbReference>
<dbReference type="PANTHER" id="PTHR11977">
    <property type="entry name" value="VILLIN"/>
    <property type="match status" value="1"/>
</dbReference>
<gene>
    <name evidence="5" type="ORF">GPM918_LOCUS3748</name>
    <name evidence="6" type="ORF">OVA965_LOCUS7833</name>
    <name evidence="7" type="ORF">SRO942_LOCUS3743</name>
    <name evidence="8" type="ORF">TMI583_LOCUS7829</name>
</gene>
<dbReference type="GO" id="GO:0015629">
    <property type="term" value="C:actin cytoskeleton"/>
    <property type="evidence" value="ECO:0007669"/>
    <property type="project" value="TreeGrafter"/>
</dbReference>
<evidence type="ECO:0000313" key="5">
    <source>
        <dbReference type="EMBL" id="CAF0805451.1"/>
    </source>
</evidence>
<feature type="domain" description="HP" evidence="4">
    <location>
        <begin position="378"/>
        <end position="443"/>
    </location>
</feature>
<evidence type="ECO:0000313" key="9">
    <source>
        <dbReference type="Proteomes" id="UP000663829"/>
    </source>
</evidence>
<evidence type="ECO:0000256" key="2">
    <source>
        <dbReference type="ARBA" id="ARBA00022737"/>
    </source>
</evidence>
<evidence type="ECO:0000313" key="7">
    <source>
        <dbReference type="EMBL" id="CAF3590717.1"/>
    </source>
</evidence>
<organism evidence="5 9">
    <name type="scientific">Didymodactylos carnosus</name>
    <dbReference type="NCBI Taxonomy" id="1234261"/>
    <lineage>
        <taxon>Eukaryota</taxon>
        <taxon>Metazoa</taxon>
        <taxon>Spiralia</taxon>
        <taxon>Gnathifera</taxon>
        <taxon>Rotifera</taxon>
        <taxon>Eurotatoria</taxon>
        <taxon>Bdelloidea</taxon>
        <taxon>Philodinida</taxon>
        <taxon>Philodinidae</taxon>
        <taxon>Didymodactylos</taxon>
    </lineage>
</organism>
<dbReference type="GO" id="GO:0005737">
    <property type="term" value="C:cytoplasm"/>
    <property type="evidence" value="ECO:0007669"/>
    <property type="project" value="TreeGrafter"/>
</dbReference>
<keyword evidence="2" id="KW-0677">Repeat</keyword>
<dbReference type="Proteomes" id="UP000677228">
    <property type="component" value="Unassembled WGS sequence"/>
</dbReference>
<keyword evidence="9" id="KW-1185">Reference proteome</keyword>
<dbReference type="AlphaFoldDB" id="A0A813T4V2"/>
<dbReference type="GO" id="GO:0051016">
    <property type="term" value="P:barbed-end actin filament capping"/>
    <property type="evidence" value="ECO:0007669"/>
    <property type="project" value="TreeGrafter"/>
</dbReference>
<dbReference type="SUPFAM" id="SSF47050">
    <property type="entry name" value="VHP, Villin headpiece domain"/>
    <property type="match status" value="1"/>
</dbReference>
<dbReference type="PROSITE" id="PS51089">
    <property type="entry name" value="HP"/>
    <property type="match status" value="1"/>
</dbReference>
<dbReference type="InterPro" id="IPR003128">
    <property type="entry name" value="Villin_headpiece"/>
</dbReference>
<feature type="compositionally biased region" description="Polar residues" evidence="3">
    <location>
        <begin position="1"/>
        <end position="21"/>
    </location>
</feature>
<dbReference type="EMBL" id="CAJNOQ010000475">
    <property type="protein sequence ID" value="CAF0805451.1"/>
    <property type="molecule type" value="Genomic_DNA"/>
</dbReference>
<protein>
    <recommendedName>
        <fullName evidence="4">HP domain-containing protein</fullName>
    </recommendedName>
</protein>
<comment type="similarity">
    <text evidence="1">Belongs to the villin/gelsolin family.</text>
</comment>
<dbReference type="EMBL" id="CAJNOK010002555">
    <property type="protein sequence ID" value="CAF0865038.1"/>
    <property type="molecule type" value="Genomic_DNA"/>
</dbReference>
<dbReference type="CDD" id="cd11293">
    <property type="entry name" value="gelsolin_S4_like"/>
    <property type="match status" value="1"/>
</dbReference>
<name>A0A813T4V2_9BILA</name>
<dbReference type="InterPro" id="IPR029006">
    <property type="entry name" value="ADF-H/Gelsolin-like_dom_sf"/>
</dbReference>
<accession>A0A813T4V2</accession>
<dbReference type="Proteomes" id="UP000682733">
    <property type="component" value="Unassembled WGS sequence"/>
</dbReference>
<evidence type="ECO:0000256" key="3">
    <source>
        <dbReference type="SAM" id="MobiDB-lite"/>
    </source>
</evidence>
<evidence type="ECO:0000313" key="8">
    <source>
        <dbReference type="EMBL" id="CAF3649856.1"/>
    </source>
</evidence>
<dbReference type="Pfam" id="PF02209">
    <property type="entry name" value="VHP"/>
    <property type="match status" value="1"/>
</dbReference>
<comment type="caution">
    <text evidence="5">The sequence shown here is derived from an EMBL/GenBank/DDBJ whole genome shotgun (WGS) entry which is preliminary data.</text>
</comment>
<dbReference type="InterPro" id="IPR007122">
    <property type="entry name" value="Villin/Gelsolin"/>
</dbReference>
<dbReference type="EMBL" id="CAJOBA010002556">
    <property type="protein sequence ID" value="CAF3649856.1"/>
    <property type="molecule type" value="Genomic_DNA"/>
</dbReference>
<dbReference type="Proteomes" id="UP000663829">
    <property type="component" value="Unassembled WGS sequence"/>
</dbReference>
<dbReference type="GO" id="GO:0005546">
    <property type="term" value="F:phosphatidylinositol-4,5-bisphosphate binding"/>
    <property type="evidence" value="ECO:0007669"/>
    <property type="project" value="TreeGrafter"/>
</dbReference>
<dbReference type="GO" id="GO:0051014">
    <property type="term" value="P:actin filament severing"/>
    <property type="evidence" value="ECO:0007669"/>
    <property type="project" value="TreeGrafter"/>
</dbReference>
<dbReference type="Pfam" id="PF00626">
    <property type="entry name" value="Gelsolin"/>
    <property type="match status" value="2"/>
</dbReference>
<dbReference type="SMART" id="SM00262">
    <property type="entry name" value="GEL"/>
    <property type="match status" value="3"/>
</dbReference>
<evidence type="ECO:0000256" key="1">
    <source>
        <dbReference type="ARBA" id="ARBA00008418"/>
    </source>
</evidence>
<dbReference type="FunFam" id="3.40.20.10:FF:000001">
    <property type="entry name" value="Gelsolin"/>
    <property type="match status" value="1"/>
</dbReference>
<dbReference type="PRINTS" id="PR00597">
    <property type="entry name" value="GELSOLIN"/>
</dbReference>
<dbReference type="GO" id="GO:0008154">
    <property type="term" value="P:actin polymerization or depolymerization"/>
    <property type="evidence" value="ECO:0007669"/>
    <property type="project" value="TreeGrafter"/>
</dbReference>
<evidence type="ECO:0000259" key="4">
    <source>
        <dbReference type="PROSITE" id="PS51089"/>
    </source>
</evidence>
<dbReference type="Gene3D" id="1.10.950.10">
    <property type="entry name" value="Villin headpiece domain"/>
    <property type="match status" value="1"/>
</dbReference>
<dbReference type="Proteomes" id="UP000681722">
    <property type="component" value="Unassembled WGS sequence"/>
</dbReference>
<dbReference type="CDD" id="cd11288">
    <property type="entry name" value="gelsolin_S5_like"/>
    <property type="match status" value="1"/>
</dbReference>
<sequence>KIVSTQFDASTMNPQIASKTQMPDDGTGEKEIYRMEDFRMIVYPKNMYGTFFSGDSFVIQYTYQHDMKNYTLIYYWLGQHCTQDEQGAAALGAIELDKKLDGTATIIRVVQDKEPTHFMAMFHGHMIVFKHGKRSGFRNLQEDNENIDDTYLLQVRGLSKYDTKAVQVDLRASSLNSSDCFVLFTKTNVYIWCGKGSTGDEREMSKIVARPRTTDPIMVFEGQEKDDFWNYFNGGKDVYPSEKRFQQQPQIFENYPIRLYEISNANGKMTAIEIPNFTQKSLYDNTDSNKTEKRNAEKIAIDYLKTDPSHRDPDIPIIKTKQSLEPLHFTGFFGYWDREFWNTKSSYEATKTKLHSENNPDVCAELVREKTKLNNINPLTAKKYSYDILIKSVEELPEDVNPEFREVHLNNDEFQKVFKMSFKDYMSKPLWRQKELKKLAKLF</sequence>
<dbReference type="PANTHER" id="PTHR11977:SF57">
    <property type="entry name" value="VILLIN-LIKE PROTEIN QUAIL"/>
    <property type="match status" value="1"/>
</dbReference>
<dbReference type="SMART" id="SM00153">
    <property type="entry name" value="VHP"/>
    <property type="match status" value="1"/>
</dbReference>